<keyword evidence="12" id="KW-0378">Hydrolase</keyword>
<keyword evidence="11" id="KW-0732">Signal</keyword>
<name>A0A412TN16_9BACT</name>
<keyword evidence="16" id="KW-0472">Membrane</keyword>
<dbReference type="InterPro" id="IPR003187">
    <property type="entry name" value="PLipase_A1"/>
</dbReference>
<evidence type="ECO:0000256" key="6">
    <source>
        <dbReference type="ARBA" id="ARBA00013179"/>
    </source>
</evidence>
<comment type="subunit">
    <text evidence="5">Homodimer; dimerization is reversible, and the dimeric form is the active one.</text>
</comment>
<dbReference type="EC" id="3.1.1.32" evidence="6"/>
<keyword evidence="8" id="KW-1134">Transmembrane beta strand</keyword>
<dbReference type="GO" id="GO:0008970">
    <property type="term" value="F:phospholipase A1 activity"/>
    <property type="evidence" value="ECO:0007669"/>
    <property type="project" value="UniProtKB-EC"/>
</dbReference>
<protein>
    <recommendedName>
        <fullName evidence="18">Phosphatidylcholine 1-acylhydrolase</fullName>
        <ecNumber evidence="6">3.1.1.32</ecNumber>
        <ecNumber evidence="7">3.1.1.4</ecNumber>
    </recommendedName>
</protein>
<dbReference type="SUPFAM" id="SSF56931">
    <property type="entry name" value="Outer membrane phospholipase A (OMPLA)"/>
    <property type="match status" value="1"/>
</dbReference>
<evidence type="ECO:0000256" key="13">
    <source>
        <dbReference type="ARBA" id="ARBA00022837"/>
    </source>
</evidence>
<gene>
    <name evidence="21" type="ORF">DWW57_13890</name>
</gene>
<feature type="binding site" description="in dimeric form" evidence="20">
    <location>
        <position position="153"/>
    </location>
    <ligand>
        <name>Ca(2+)</name>
        <dbReference type="ChEBI" id="CHEBI:29108"/>
        <label>1</label>
    </ligand>
</feature>
<comment type="caution">
    <text evidence="21">The sequence shown here is derived from an EMBL/GenBank/DDBJ whole genome shotgun (WGS) entry which is preliminary data.</text>
</comment>
<dbReference type="AlphaFoldDB" id="A0A412TN16"/>
<dbReference type="Gene3D" id="2.40.230.10">
    <property type="entry name" value="Phospholipase A1"/>
    <property type="match status" value="1"/>
</dbReference>
<evidence type="ECO:0000256" key="8">
    <source>
        <dbReference type="ARBA" id="ARBA00022452"/>
    </source>
</evidence>
<evidence type="ECO:0000256" key="14">
    <source>
        <dbReference type="ARBA" id="ARBA00022963"/>
    </source>
</evidence>
<proteinExistence type="inferred from homology"/>
<dbReference type="Pfam" id="PF02253">
    <property type="entry name" value="PLA1"/>
    <property type="match status" value="1"/>
</dbReference>
<evidence type="ECO:0000256" key="4">
    <source>
        <dbReference type="ARBA" id="ARBA00010525"/>
    </source>
</evidence>
<keyword evidence="9" id="KW-0812">Transmembrane</keyword>
<dbReference type="PRINTS" id="PR01486">
    <property type="entry name" value="PHPHLIPASEA1"/>
</dbReference>
<comment type="catalytic activity">
    <reaction evidence="2">
        <text>a 1,2-diacyl-sn-glycero-3-phosphocholine + H2O = a 1-acyl-sn-glycero-3-phosphocholine + a fatty acid + H(+)</text>
        <dbReference type="Rhea" id="RHEA:15801"/>
        <dbReference type="ChEBI" id="CHEBI:15377"/>
        <dbReference type="ChEBI" id="CHEBI:15378"/>
        <dbReference type="ChEBI" id="CHEBI:28868"/>
        <dbReference type="ChEBI" id="CHEBI:57643"/>
        <dbReference type="ChEBI" id="CHEBI:58168"/>
        <dbReference type="EC" id="3.1.1.4"/>
    </reaction>
</comment>
<dbReference type="PANTHER" id="PTHR40457:SF1">
    <property type="entry name" value="PHOSPHOLIPASE A1"/>
    <property type="match status" value="1"/>
</dbReference>
<sequence>MTFKIVVLSLVLGIWGLDARSQNEEPDFSGQSEDSLMQALGNIPAFTIYKDNYVVTGTSFTGGKISKYNSDAKFQISLRHRLYRKLLPYRIYLFLTYSQKSFWDIYRKSAPFADNNYNPSLGFGRNFIGEGRIKGIGMVQFEHESNGRDSIWSRSWNRLTFTGIYLMNKNYTFQAKVWIAMQVAKENRHLTRYAGIGHLAATYASDNGRLSCSALMIKRGGWNWNANWRLEIAYRLFREDNQYLFMQFCNGYGESMIAYNQFRRYLRFGFVIKPRSVTIF</sequence>
<comment type="subcellular location">
    <subcellularLocation>
        <location evidence="3">Cell outer membrane</location>
        <topology evidence="3">Multi-pass membrane protein</topology>
    </subcellularLocation>
</comment>
<evidence type="ECO:0000256" key="16">
    <source>
        <dbReference type="ARBA" id="ARBA00023136"/>
    </source>
</evidence>
<evidence type="ECO:0000256" key="17">
    <source>
        <dbReference type="ARBA" id="ARBA00023237"/>
    </source>
</evidence>
<evidence type="ECO:0000256" key="10">
    <source>
        <dbReference type="ARBA" id="ARBA00022723"/>
    </source>
</evidence>
<dbReference type="RefSeq" id="WP_022160052.1">
    <property type="nucleotide sequence ID" value="NZ_CABJFF010000020.1"/>
</dbReference>
<dbReference type="GO" id="GO:0004623">
    <property type="term" value="F:phospholipase A2 activity"/>
    <property type="evidence" value="ECO:0007669"/>
    <property type="project" value="UniProtKB-EC"/>
</dbReference>
<keyword evidence="10 20" id="KW-0479">Metal-binding</keyword>
<evidence type="ECO:0000256" key="5">
    <source>
        <dbReference type="ARBA" id="ARBA00011702"/>
    </source>
</evidence>
<evidence type="ECO:0000256" key="18">
    <source>
        <dbReference type="ARBA" id="ARBA00032375"/>
    </source>
</evidence>
<dbReference type="GO" id="GO:0009279">
    <property type="term" value="C:cell outer membrane"/>
    <property type="evidence" value="ECO:0007669"/>
    <property type="project" value="UniProtKB-SubCell"/>
</dbReference>
<dbReference type="PANTHER" id="PTHR40457">
    <property type="entry name" value="PHOSPHOLIPASE A1"/>
    <property type="match status" value="1"/>
</dbReference>
<organism evidence="21 22">
    <name type="scientific">Odoribacter splanchnicus</name>
    <dbReference type="NCBI Taxonomy" id="28118"/>
    <lineage>
        <taxon>Bacteria</taxon>
        <taxon>Pseudomonadati</taxon>
        <taxon>Bacteroidota</taxon>
        <taxon>Bacteroidia</taxon>
        <taxon>Bacteroidales</taxon>
        <taxon>Odoribacteraceae</taxon>
        <taxon>Odoribacter</taxon>
    </lineage>
</organism>
<reference evidence="21 22" key="1">
    <citation type="submission" date="2018-08" db="EMBL/GenBank/DDBJ databases">
        <title>A genome reference for cultivated species of the human gut microbiota.</title>
        <authorList>
            <person name="Zou Y."/>
            <person name="Xue W."/>
            <person name="Luo G."/>
        </authorList>
    </citation>
    <scope>NUCLEOTIDE SEQUENCE [LARGE SCALE GENOMIC DNA]</scope>
    <source>
        <strain evidence="21 22">AF16-14</strain>
    </source>
</reference>
<evidence type="ECO:0000256" key="9">
    <source>
        <dbReference type="ARBA" id="ARBA00022692"/>
    </source>
</evidence>
<comment type="catalytic activity">
    <reaction evidence="1">
        <text>a 1,2-diacyl-sn-glycero-3-phosphocholine + H2O = a 2-acyl-sn-glycero-3-phosphocholine + a fatty acid + H(+)</text>
        <dbReference type="Rhea" id="RHEA:18689"/>
        <dbReference type="ChEBI" id="CHEBI:15377"/>
        <dbReference type="ChEBI" id="CHEBI:15378"/>
        <dbReference type="ChEBI" id="CHEBI:28868"/>
        <dbReference type="ChEBI" id="CHEBI:57643"/>
        <dbReference type="ChEBI" id="CHEBI:57875"/>
        <dbReference type="EC" id="3.1.1.32"/>
    </reaction>
</comment>
<dbReference type="GO" id="GO:0016042">
    <property type="term" value="P:lipid catabolic process"/>
    <property type="evidence" value="ECO:0007669"/>
    <property type="project" value="UniProtKB-KW"/>
</dbReference>
<comment type="cofactor">
    <cofactor evidence="20">
        <name>Ca(2+)</name>
        <dbReference type="ChEBI" id="CHEBI:29108"/>
    </cofactor>
    <text evidence="20">Binds 1 Ca(2+) ion per monomer.</text>
</comment>
<feature type="binding site" description="in dimeric form" evidence="20">
    <location>
        <position position="109"/>
    </location>
    <ligand>
        <name>Ca(2+)</name>
        <dbReference type="ChEBI" id="CHEBI:29108"/>
        <label>1</label>
    </ligand>
</feature>
<dbReference type="EMBL" id="QRYC01000022">
    <property type="protein sequence ID" value="RGU55060.1"/>
    <property type="molecule type" value="Genomic_DNA"/>
</dbReference>
<keyword evidence="14" id="KW-0442">Lipid degradation</keyword>
<dbReference type="EC" id="3.1.1.4" evidence="7"/>
<keyword evidence="15" id="KW-0443">Lipid metabolism</keyword>
<evidence type="ECO:0000256" key="2">
    <source>
        <dbReference type="ARBA" id="ARBA00001604"/>
    </source>
</evidence>
<evidence type="ECO:0000256" key="15">
    <source>
        <dbReference type="ARBA" id="ARBA00023098"/>
    </source>
</evidence>
<feature type="active site" description="Nucleophile" evidence="19">
    <location>
        <position position="145"/>
    </location>
</feature>
<evidence type="ECO:0000256" key="7">
    <source>
        <dbReference type="ARBA" id="ARBA00013278"/>
    </source>
</evidence>
<evidence type="ECO:0000313" key="22">
    <source>
        <dbReference type="Proteomes" id="UP000284243"/>
    </source>
</evidence>
<keyword evidence="17" id="KW-0998">Cell outer membrane</keyword>
<dbReference type="GO" id="GO:0046872">
    <property type="term" value="F:metal ion binding"/>
    <property type="evidence" value="ECO:0007669"/>
    <property type="project" value="UniProtKB-KW"/>
</dbReference>
<feature type="binding site" description="in dimeric form" evidence="20">
    <location>
        <position position="148"/>
    </location>
    <ligand>
        <name>Ca(2+)</name>
        <dbReference type="ChEBI" id="CHEBI:29108"/>
        <label>1</label>
    </ligand>
</feature>
<keyword evidence="13 20" id="KW-0106">Calcium</keyword>
<evidence type="ECO:0000256" key="20">
    <source>
        <dbReference type="PIRSR" id="PIRSR603187-2"/>
    </source>
</evidence>
<evidence type="ECO:0000256" key="3">
    <source>
        <dbReference type="ARBA" id="ARBA00004571"/>
    </source>
</evidence>
<feature type="active site" description="Proton acceptor" evidence="19">
    <location>
        <position position="143"/>
    </location>
</feature>
<evidence type="ECO:0000256" key="1">
    <source>
        <dbReference type="ARBA" id="ARBA00000111"/>
    </source>
</evidence>
<comment type="similarity">
    <text evidence="4">Belongs to the phospholipase A1 family.</text>
</comment>
<dbReference type="Proteomes" id="UP000284243">
    <property type="component" value="Unassembled WGS sequence"/>
</dbReference>
<evidence type="ECO:0000256" key="11">
    <source>
        <dbReference type="ARBA" id="ARBA00022729"/>
    </source>
</evidence>
<evidence type="ECO:0000256" key="12">
    <source>
        <dbReference type="ARBA" id="ARBA00022801"/>
    </source>
</evidence>
<evidence type="ECO:0000256" key="19">
    <source>
        <dbReference type="PIRSR" id="PIRSR603187-1"/>
    </source>
</evidence>
<evidence type="ECO:0000313" key="21">
    <source>
        <dbReference type="EMBL" id="RGU55060.1"/>
    </source>
</evidence>
<accession>A0A412TN16</accession>
<dbReference type="InterPro" id="IPR036541">
    <property type="entry name" value="PLipase_A1_sf"/>
</dbReference>